<keyword evidence="1" id="KW-1133">Transmembrane helix</keyword>
<dbReference type="RefSeq" id="WP_092788513.1">
    <property type="nucleotide sequence ID" value="NZ_FOPC01000001.1"/>
</dbReference>
<feature type="transmembrane region" description="Helical" evidence="1">
    <location>
        <begin position="99"/>
        <end position="116"/>
    </location>
</feature>
<name>A0A1I2P326_9BACT</name>
<gene>
    <name evidence="3" type="ORF">SAMN04487988_101346</name>
</gene>
<protein>
    <submittedName>
        <fullName evidence="3">BlaR1 peptidase M56</fullName>
    </submittedName>
</protein>
<organism evidence="3 4">
    <name type="scientific">Algoriphagus hitonicola</name>
    <dbReference type="NCBI Taxonomy" id="435880"/>
    <lineage>
        <taxon>Bacteria</taxon>
        <taxon>Pseudomonadati</taxon>
        <taxon>Bacteroidota</taxon>
        <taxon>Cytophagia</taxon>
        <taxon>Cytophagales</taxon>
        <taxon>Cyclobacteriaceae</taxon>
        <taxon>Algoriphagus</taxon>
    </lineage>
</organism>
<feature type="domain" description="Peptidase M56" evidence="2">
    <location>
        <begin position="169"/>
        <end position="262"/>
    </location>
</feature>
<reference evidence="4" key="1">
    <citation type="submission" date="2016-10" db="EMBL/GenBank/DDBJ databases">
        <authorList>
            <person name="Varghese N."/>
            <person name="Submissions S."/>
        </authorList>
    </citation>
    <scope>NUCLEOTIDE SEQUENCE [LARGE SCALE GENOMIC DNA]</scope>
    <source>
        <strain evidence="4">DSM 19315</strain>
    </source>
</reference>
<dbReference type="OrthoDB" id="1522859at2"/>
<dbReference type="STRING" id="435880.SAMN04487988_101346"/>
<accession>A0A1I2P326</accession>
<dbReference type="InterPro" id="IPR008756">
    <property type="entry name" value="Peptidase_M56"/>
</dbReference>
<sequence>MEYLFKSIACLLLFLLVHRLFLQQEVLHRFNRFFLLAAVLLSFLIPLNQIEVPSLKQAHLVEEEFSQPENFSVNEGFTPTEIEYSNKPEAFSNWDWSKLLWGIYFLISLVFLFRFLRNFQLLISKINSNIQVNYRGQTLILLPENTLPYSFLKYIFVSKDGFESEGLSDAVFEHERVHVVEKHSWDLIFVELLLIPLWFHPGLYWLRHAIRLNHEFIADRSAIQRTEITDYQYELIRLAQSGTPSALVSTLNYSLTKKRIQMMTKTSKPIHVAWKFLAVVPILGLIYYGFSEKVIAQSDKRNSEVHIYSGGNERSENTYDLAFYLDPSGKIYQEGEKNQKDHELSELDQWL</sequence>
<evidence type="ECO:0000313" key="4">
    <source>
        <dbReference type="Proteomes" id="UP000199642"/>
    </source>
</evidence>
<proteinExistence type="predicted"/>
<dbReference type="Pfam" id="PF05569">
    <property type="entry name" value="Peptidase_M56"/>
    <property type="match status" value="1"/>
</dbReference>
<evidence type="ECO:0000256" key="1">
    <source>
        <dbReference type="SAM" id="Phobius"/>
    </source>
</evidence>
<evidence type="ECO:0000313" key="3">
    <source>
        <dbReference type="EMBL" id="SFG08317.1"/>
    </source>
</evidence>
<dbReference type="AlphaFoldDB" id="A0A1I2P326"/>
<dbReference type="PANTHER" id="PTHR34978">
    <property type="entry name" value="POSSIBLE SENSOR-TRANSDUCER PROTEIN BLAR"/>
    <property type="match status" value="1"/>
</dbReference>
<evidence type="ECO:0000259" key="2">
    <source>
        <dbReference type="Pfam" id="PF05569"/>
    </source>
</evidence>
<dbReference type="InterPro" id="IPR052173">
    <property type="entry name" value="Beta-lactam_resp_regulator"/>
</dbReference>
<dbReference type="PANTHER" id="PTHR34978:SF3">
    <property type="entry name" value="SLR0241 PROTEIN"/>
    <property type="match status" value="1"/>
</dbReference>
<feature type="transmembrane region" description="Helical" evidence="1">
    <location>
        <begin position="32"/>
        <end position="50"/>
    </location>
</feature>
<dbReference type="CDD" id="cd07341">
    <property type="entry name" value="M56_BlaR1_MecR1_like"/>
    <property type="match status" value="1"/>
</dbReference>
<keyword evidence="1" id="KW-0472">Membrane</keyword>
<keyword evidence="1" id="KW-0812">Transmembrane</keyword>
<dbReference type="EMBL" id="FOPC01000001">
    <property type="protein sequence ID" value="SFG08317.1"/>
    <property type="molecule type" value="Genomic_DNA"/>
</dbReference>
<keyword evidence="4" id="KW-1185">Reference proteome</keyword>
<dbReference type="Proteomes" id="UP000199642">
    <property type="component" value="Unassembled WGS sequence"/>
</dbReference>
<feature type="transmembrane region" description="Helical" evidence="1">
    <location>
        <begin position="272"/>
        <end position="290"/>
    </location>
</feature>